<dbReference type="Pfam" id="PF00289">
    <property type="entry name" value="Biotin_carb_N"/>
    <property type="match status" value="1"/>
</dbReference>
<dbReference type="SUPFAM" id="SSF51246">
    <property type="entry name" value="Rudiment single hybrid motif"/>
    <property type="match status" value="1"/>
</dbReference>
<evidence type="ECO:0000256" key="1">
    <source>
        <dbReference type="ARBA" id="ARBA00003761"/>
    </source>
</evidence>
<dbReference type="InterPro" id="IPR005481">
    <property type="entry name" value="BC-like_N"/>
</dbReference>
<reference evidence="10 11" key="1">
    <citation type="submission" date="2017-09" db="EMBL/GenBank/DDBJ databases">
        <title>Depth-based differentiation of microbial function through sediment-hosted aquifers and enrichment of novel symbionts in the deep terrestrial subsurface.</title>
        <authorList>
            <person name="Probst A.J."/>
            <person name="Ladd B."/>
            <person name="Jarett J.K."/>
            <person name="Geller-Mcgrath D.E."/>
            <person name="Sieber C.M."/>
            <person name="Emerson J.B."/>
            <person name="Anantharaman K."/>
            <person name="Thomas B.C."/>
            <person name="Malmstrom R."/>
            <person name="Stieglmeier M."/>
            <person name="Klingl A."/>
            <person name="Woyke T."/>
            <person name="Ryan C.M."/>
            <person name="Banfield J.F."/>
        </authorList>
    </citation>
    <scope>NUCLEOTIDE SEQUENCE [LARGE SCALE GENOMIC DNA]</scope>
    <source>
        <strain evidence="10">CG23_combo_of_CG06-09_8_20_14_all_39_25</strain>
    </source>
</reference>
<dbReference type="PANTHER" id="PTHR48095">
    <property type="entry name" value="PYRUVATE CARBOXYLASE SUBUNIT A"/>
    <property type="match status" value="1"/>
</dbReference>
<comment type="caution">
    <text evidence="10">The sequence shown here is derived from an EMBL/GenBank/DDBJ whole genome shotgun (WGS) entry which is preliminary data.</text>
</comment>
<evidence type="ECO:0000256" key="5">
    <source>
        <dbReference type="ARBA" id="ARBA00022840"/>
    </source>
</evidence>
<proteinExistence type="predicted"/>
<dbReference type="InterPro" id="IPR051602">
    <property type="entry name" value="ACC_Biotin_Carboxylase"/>
</dbReference>
<evidence type="ECO:0000256" key="6">
    <source>
        <dbReference type="ARBA" id="ARBA00048600"/>
    </source>
</evidence>
<feature type="domain" description="Biotin carboxylation" evidence="9">
    <location>
        <begin position="1"/>
        <end position="449"/>
    </location>
</feature>
<accession>A0A2G9YSZ0</accession>
<dbReference type="PROSITE" id="PS00867">
    <property type="entry name" value="CPSASE_2"/>
    <property type="match status" value="1"/>
</dbReference>
<evidence type="ECO:0000313" key="11">
    <source>
        <dbReference type="Proteomes" id="UP000229054"/>
    </source>
</evidence>
<evidence type="ECO:0000259" key="8">
    <source>
        <dbReference type="PROSITE" id="PS50975"/>
    </source>
</evidence>
<dbReference type="InterPro" id="IPR016185">
    <property type="entry name" value="PreATP-grasp_dom_sf"/>
</dbReference>
<gene>
    <name evidence="10" type="ORF">COX38_01450</name>
</gene>
<feature type="domain" description="ATP-grasp" evidence="8">
    <location>
        <begin position="121"/>
        <end position="320"/>
    </location>
</feature>
<keyword evidence="5 7" id="KW-0067">ATP-binding</keyword>
<keyword evidence="3" id="KW-0436">Ligase</keyword>
<dbReference type="Pfam" id="PF02785">
    <property type="entry name" value="Biotin_carb_C"/>
    <property type="match status" value="1"/>
</dbReference>
<sequence>MLKKILIANRGEVALRIIRTCKEMGIKTIALFPVLAEKEQFLETKLADESYCLEEEGILGYLDQRKIIQIAKEAGADAIHPGYGFLAENGNFADFCQKNGIKFIGPSGETLRRVGNKIEAKKIARKVGLPLLPGSEVALKDEKEFWKIAKKIKPPFLLKAANGGGGLGIEIIEKEDKRQLLETFRRLKRETKSAFGSEEIFIEKFFQHPRHIEFQILGDGRGKVLQFGERECSIQRRHQKLVEEAPSPFLDRKMREKMGKMAVKFGEHIKYESLGTIEFLVGEDKRFYFLEVNPRLQVEHPVTEIITGMDLVEQQIRIASGEKLYLKQKNISLNNWAMEFRIYAEDALNNFQPKEGTITNYLPPGGKGIEIHSFCQQGQRIFPYFDSLISKMVVFGKDRESCLRRAKRAFDEYVIEGAPTLIPFYKTLLENQNFREGRLSTSLIERENLIETLKKTTIFPLPSQKRVPEEADREELAKLAAQFYLELKEKEPKEPEINKWKLAERMLLFEE</sequence>
<evidence type="ECO:0000256" key="4">
    <source>
        <dbReference type="ARBA" id="ARBA00022741"/>
    </source>
</evidence>
<dbReference type="EMBL" id="PCRN01000058">
    <property type="protein sequence ID" value="PIP22292.1"/>
    <property type="molecule type" value="Genomic_DNA"/>
</dbReference>
<keyword evidence="4 7" id="KW-0547">Nucleotide-binding</keyword>
<evidence type="ECO:0000313" key="10">
    <source>
        <dbReference type="EMBL" id="PIP22292.1"/>
    </source>
</evidence>
<dbReference type="EC" id="6.3.4.14" evidence="2"/>
<dbReference type="SUPFAM" id="SSF56059">
    <property type="entry name" value="Glutathione synthetase ATP-binding domain-like"/>
    <property type="match status" value="1"/>
</dbReference>
<dbReference type="PROSITE" id="PS50979">
    <property type="entry name" value="BC"/>
    <property type="match status" value="1"/>
</dbReference>
<dbReference type="Pfam" id="PF02786">
    <property type="entry name" value="CPSase_L_D2"/>
    <property type="match status" value="1"/>
</dbReference>
<dbReference type="AlphaFoldDB" id="A0A2G9YSZ0"/>
<dbReference type="InterPro" id="IPR011054">
    <property type="entry name" value="Rudment_hybrid_motif"/>
</dbReference>
<dbReference type="SUPFAM" id="SSF52440">
    <property type="entry name" value="PreATP-grasp domain"/>
    <property type="match status" value="1"/>
</dbReference>
<organism evidence="10 11">
    <name type="scientific">Candidatus Nealsonbacteria bacterium CG23_combo_of_CG06-09_8_20_14_all_39_25</name>
    <dbReference type="NCBI Taxonomy" id="1974723"/>
    <lineage>
        <taxon>Bacteria</taxon>
        <taxon>Candidatus Nealsoniibacteriota</taxon>
    </lineage>
</organism>
<dbReference type="GO" id="GO:0046872">
    <property type="term" value="F:metal ion binding"/>
    <property type="evidence" value="ECO:0007669"/>
    <property type="project" value="InterPro"/>
</dbReference>
<dbReference type="Proteomes" id="UP000229054">
    <property type="component" value="Unassembled WGS sequence"/>
</dbReference>
<dbReference type="GO" id="GO:0004075">
    <property type="term" value="F:biotin carboxylase activity"/>
    <property type="evidence" value="ECO:0007669"/>
    <property type="project" value="UniProtKB-EC"/>
</dbReference>
<dbReference type="Gene3D" id="3.30.470.20">
    <property type="entry name" value="ATP-grasp fold, B domain"/>
    <property type="match status" value="1"/>
</dbReference>
<evidence type="ECO:0000256" key="2">
    <source>
        <dbReference type="ARBA" id="ARBA00013263"/>
    </source>
</evidence>
<dbReference type="InterPro" id="IPR005482">
    <property type="entry name" value="Biotin_COase_C"/>
</dbReference>
<dbReference type="InterPro" id="IPR011764">
    <property type="entry name" value="Biotin_carboxylation_dom"/>
</dbReference>
<protein>
    <recommendedName>
        <fullName evidence="2">biotin carboxylase</fullName>
        <ecNumber evidence="2">6.3.4.14</ecNumber>
    </recommendedName>
</protein>
<comment type="function">
    <text evidence="1">This protein is a component of the acetyl coenzyme A carboxylase complex; first, biotin carboxylase catalyzes the carboxylation of the carrier protein and then the transcarboxylase transfers the carboxyl group to form malonyl-CoA.</text>
</comment>
<dbReference type="PANTHER" id="PTHR48095:SF2">
    <property type="entry name" value="BIOTIN CARBOXYLASE, CHLOROPLASTIC"/>
    <property type="match status" value="1"/>
</dbReference>
<evidence type="ECO:0000259" key="9">
    <source>
        <dbReference type="PROSITE" id="PS50979"/>
    </source>
</evidence>
<dbReference type="SMART" id="SM00878">
    <property type="entry name" value="Biotin_carb_C"/>
    <property type="match status" value="1"/>
</dbReference>
<dbReference type="PROSITE" id="PS50975">
    <property type="entry name" value="ATP_GRASP"/>
    <property type="match status" value="1"/>
</dbReference>
<comment type="catalytic activity">
    <reaction evidence="6">
        <text>N(6)-biotinyl-L-lysyl-[protein] + hydrogencarbonate + ATP = N(6)-carboxybiotinyl-L-lysyl-[protein] + ADP + phosphate + H(+)</text>
        <dbReference type="Rhea" id="RHEA:13501"/>
        <dbReference type="Rhea" id="RHEA-COMP:10505"/>
        <dbReference type="Rhea" id="RHEA-COMP:10506"/>
        <dbReference type="ChEBI" id="CHEBI:15378"/>
        <dbReference type="ChEBI" id="CHEBI:17544"/>
        <dbReference type="ChEBI" id="CHEBI:30616"/>
        <dbReference type="ChEBI" id="CHEBI:43474"/>
        <dbReference type="ChEBI" id="CHEBI:83144"/>
        <dbReference type="ChEBI" id="CHEBI:83145"/>
        <dbReference type="ChEBI" id="CHEBI:456216"/>
        <dbReference type="EC" id="6.3.4.14"/>
    </reaction>
</comment>
<evidence type="ECO:0000256" key="3">
    <source>
        <dbReference type="ARBA" id="ARBA00022598"/>
    </source>
</evidence>
<dbReference type="GO" id="GO:0005524">
    <property type="term" value="F:ATP binding"/>
    <property type="evidence" value="ECO:0007669"/>
    <property type="project" value="UniProtKB-UniRule"/>
</dbReference>
<name>A0A2G9YSZ0_9BACT</name>
<dbReference type="InterPro" id="IPR011761">
    <property type="entry name" value="ATP-grasp"/>
</dbReference>
<evidence type="ECO:0000256" key="7">
    <source>
        <dbReference type="PROSITE-ProRule" id="PRU00409"/>
    </source>
</evidence>
<dbReference type="InterPro" id="IPR005479">
    <property type="entry name" value="CPAse_ATP-bd"/>
</dbReference>